<accession>A0A396HNW3</accession>
<dbReference type="AlphaFoldDB" id="A0A396HNW3"/>
<keyword evidence="1" id="KW-1133">Transmembrane helix</keyword>
<evidence type="ECO:0008006" key="3">
    <source>
        <dbReference type="Google" id="ProtNLM"/>
    </source>
</evidence>
<protein>
    <recommendedName>
        <fullName evidence="3">Transmembrane protein</fullName>
    </recommendedName>
</protein>
<organism evidence="2">
    <name type="scientific">Medicago truncatula</name>
    <name type="common">Barrel medic</name>
    <name type="synonym">Medicago tribuloides</name>
    <dbReference type="NCBI Taxonomy" id="3880"/>
    <lineage>
        <taxon>Eukaryota</taxon>
        <taxon>Viridiplantae</taxon>
        <taxon>Streptophyta</taxon>
        <taxon>Embryophyta</taxon>
        <taxon>Tracheophyta</taxon>
        <taxon>Spermatophyta</taxon>
        <taxon>Magnoliopsida</taxon>
        <taxon>eudicotyledons</taxon>
        <taxon>Gunneridae</taxon>
        <taxon>Pentapetalae</taxon>
        <taxon>rosids</taxon>
        <taxon>fabids</taxon>
        <taxon>Fabales</taxon>
        <taxon>Fabaceae</taxon>
        <taxon>Papilionoideae</taxon>
        <taxon>50 kb inversion clade</taxon>
        <taxon>NPAAA clade</taxon>
        <taxon>Hologalegina</taxon>
        <taxon>IRL clade</taxon>
        <taxon>Trifolieae</taxon>
        <taxon>Medicago</taxon>
    </lineage>
</organism>
<dbReference type="Proteomes" id="UP000265566">
    <property type="component" value="Chromosome 5"/>
</dbReference>
<keyword evidence="1" id="KW-0812">Transmembrane</keyword>
<name>A0A396HNW3_MEDTR</name>
<comment type="caution">
    <text evidence="2">The sequence shown here is derived from an EMBL/GenBank/DDBJ whole genome shotgun (WGS) entry which is preliminary data.</text>
</comment>
<dbReference type="EMBL" id="PSQE01000005">
    <property type="protein sequence ID" value="RHN54191.1"/>
    <property type="molecule type" value="Genomic_DNA"/>
</dbReference>
<evidence type="ECO:0000313" key="2">
    <source>
        <dbReference type="EMBL" id="RHN54191.1"/>
    </source>
</evidence>
<reference evidence="2" key="1">
    <citation type="journal article" date="2018" name="Nat. Plants">
        <title>Whole-genome landscape of Medicago truncatula symbiotic genes.</title>
        <authorList>
            <person name="Pecrix Y."/>
            <person name="Gamas P."/>
            <person name="Carrere S."/>
        </authorList>
    </citation>
    <scope>NUCLEOTIDE SEQUENCE</scope>
    <source>
        <tissue evidence="2">Leaves</tissue>
    </source>
</reference>
<sequence>MMMDEIKESVSQSASFRFWSALYMFVCAVFFPFLSGYMSAINE</sequence>
<feature type="transmembrane region" description="Helical" evidence="1">
    <location>
        <begin position="21"/>
        <end position="41"/>
    </location>
</feature>
<evidence type="ECO:0000256" key="1">
    <source>
        <dbReference type="SAM" id="Phobius"/>
    </source>
</evidence>
<keyword evidence="1" id="KW-0472">Membrane</keyword>
<gene>
    <name evidence="2" type="ORF">MtrunA17_Chr5g0404031</name>
</gene>
<proteinExistence type="predicted"/>
<dbReference type="Gramene" id="rna29189">
    <property type="protein sequence ID" value="RHN54191.1"/>
    <property type="gene ID" value="gene29189"/>
</dbReference>